<keyword evidence="1" id="KW-0378">Hydrolase</keyword>
<sequence>MSCHHGIRCTPQECLYSPSHWSATSKPPDSVIETFITNLQSCYRDNLQTVPLQTVSYGDGKQIIDIWGNEFESATALVLFHGGYWQEGDRKLFTSPVKVLVDKGIAVACVGYDFATIICLNDVIEQGAKALHFLAKRWPWKRLSVGGHSAGAHLAISALKRTMDAHRYEKIVLFSGIYDLHPLLDTYIGKAINLSLAEAETLSITSLDEISVELLAIVGADESPKFKEQSQHIVENYVSKGYPMTMSDCYKIIPGEDHFTLITSLSDKNSTTTRELLHNRTDKTQSSVENVLVEQKEEDSFAKKRPIKRLAKRSIEIRLKAPVDREREDYKTLKGIKLPMSDAMSDVELEK</sequence>
<dbReference type="PANTHER" id="PTHR48081">
    <property type="entry name" value="AB HYDROLASE SUPERFAMILY PROTEIN C4A8.06C"/>
    <property type="match status" value="1"/>
</dbReference>
<dbReference type="PANTHER" id="PTHR48081:SF33">
    <property type="entry name" value="KYNURENINE FORMAMIDASE"/>
    <property type="match status" value="1"/>
</dbReference>
<proteinExistence type="predicted"/>
<feature type="domain" description="Alpha/beta hydrolase fold-3" evidence="2">
    <location>
        <begin position="77"/>
        <end position="186"/>
    </location>
</feature>
<dbReference type="GO" id="GO:0004061">
    <property type="term" value="F:arylformamidase activity"/>
    <property type="evidence" value="ECO:0007669"/>
    <property type="project" value="TreeGrafter"/>
</dbReference>
<organism evidence="3">
    <name type="scientific">Wuchereria bancrofti</name>
    <dbReference type="NCBI Taxonomy" id="6293"/>
    <lineage>
        <taxon>Eukaryota</taxon>
        <taxon>Metazoa</taxon>
        <taxon>Ecdysozoa</taxon>
        <taxon>Nematoda</taxon>
        <taxon>Chromadorea</taxon>
        <taxon>Rhabditida</taxon>
        <taxon>Spirurina</taxon>
        <taxon>Spiruromorpha</taxon>
        <taxon>Filarioidea</taxon>
        <taxon>Onchocercidae</taxon>
        <taxon>Wuchereria</taxon>
    </lineage>
</organism>
<dbReference type="AlphaFoldDB" id="A0A1I8EQG6"/>
<dbReference type="WBParaSite" id="maker-PairedContig_381-snap-gene-0.31-mRNA-1">
    <property type="protein sequence ID" value="maker-PairedContig_381-snap-gene-0.31-mRNA-1"/>
    <property type="gene ID" value="maker-PairedContig_381-snap-gene-0.31"/>
</dbReference>
<evidence type="ECO:0000256" key="1">
    <source>
        <dbReference type="ARBA" id="ARBA00022801"/>
    </source>
</evidence>
<dbReference type="InterPro" id="IPR029058">
    <property type="entry name" value="AB_hydrolase_fold"/>
</dbReference>
<dbReference type="STRING" id="6293.A0A1I8EQG6"/>
<dbReference type="Gene3D" id="3.40.50.1820">
    <property type="entry name" value="alpha/beta hydrolase"/>
    <property type="match status" value="1"/>
</dbReference>
<dbReference type="InterPro" id="IPR013094">
    <property type="entry name" value="AB_hydrolase_3"/>
</dbReference>
<name>A0A1I8EQG6_WUCBA</name>
<protein>
    <submittedName>
        <fullName evidence="3">Abhydrolase_3 domain-containing protein</fullName>
    </submittedName>
</protein>
<evidence type="ECO:0000259" key="2">
    <source>
        <dbReference type="Pfam" id="PF07859"/>
    </source>
</evidence>
<dbReference type="Pfam" id="PF07859">
    <property type="entry name" value="Abhydrolase_3"/>
    <property type="match status" value="1"/>
</dbReference>
<dbReference type="InterPro" id="IPR050300">
    <property type="entry name" value="GDXG_lipolytic_enzyme"/>
</dbReference>
<accession>A0A1I8EQG6</accession>
<evidence type="ECO:0000313" key="3">
    <source>
        <dbReference type="WBParaSite" id="maker-PairedContig_381-snap-gene-0.31-mRNA-1"/>
    </source>
</evidence>
<reference evidence="3" key="1">
    <citation type="submission" date="2016-11" db="UniProtKB">
        <authorList>
            <consortium name="WormBaseParasite"/>
        </authorList>
    </citation>
    <scope>IDENTIFICATION</scope>
    <source>
        <strain evidence="3">pt0022</strain>
    </source>
</reference>
<dbReference type="SUPFAM" id="SSF53474">
    <property type="entry name" value="alpha/beta-Hydrolases"/>
    <property type="match status" value="1"/>
</dbReference>